<organism evidence="1 2">
    <name type="scientific">Trichogramma brassicae</name>
    <dbReference type="NCBI Taxonomy" id="86971"/>
    <lineage>
        <taxon>Eukaryota</taxon>
        <taxon>Metazoa</taxon>
        <taxon>Ecdysozoa</taxon>
        <taxon>Arthropoda</taxon>
        <taxon>Hexapoda</taxon>
        <taxon>Insecta</taxon>
        <taxon>Pterygota</taxon>
        <taxon>Neoptera</taxon>
        <taxon>Endopterygota</taxon>
        <taxon>Hymenoptera</taxon>
        <taxon>Apocrita</taxon>
        <taxon>Proctotrupomorpha</taxon>
        <taxon>Chalcidoidea</taxon>
        <taxon>Trichogrammatidae</taxon>
        <taxon>Trichogramma</taxon>
    </lineage>
</organism>
<evidence type="ECO:0000313" key="1">
    <source>
        <dbReference type="EMBL" id="CAB0032510.1"/>
    </source>
</evidence>
<dbReference type="EMBL" id="CADCXV010000680">
    <property type="protein sequence ID" value="CAB0032510.1"/>
    <property type="molecule type" value="Genomic_DNA"/>
</dbReference>
<evidence type="ECO:0000313" key="2">
    <source>
        <dbReference type="Proteomes" id="UP000479190"/>
    </source>
</evidence>
<protein>
    <submittedName>
        <fullName evidence="1">Uncharacterized protein</fullName>
    </submittedName>
</protein>
<dbReference type="AlphaFoldDB" id="A0A6H5I3E1"/>
<dbReference type="Proteomes" id="UP000479190">
    <property type="component" value="Unassembled WGS sequence"/>
</dbReference>
<gene>
    <name evidence="1" type="ORF">TBRA_LOCUS4445</name>
</gene>
<reference evidence="1 2" key="1">
    <citation type="submission" date="2020-02" db="EMBL/GenBank/DDBJ databases">
        <authorList>
            <person name="Ferguson B K."/>
        </authorList>
    </citation>
    <scope>NUCLEOTIDE SEQUENCE [LARGE SCALE GENOMIC DNA]</scope>
</reference>
<keyword evidence="2" id="KW-1185">Reference proteome</keyword>
<proteinExistence type="predicted"/>
<accession>A0A6H5I3E1</accession>
<sequence>MRRARVGGVGMDIYSSRLARVAPISSPRANARQTRERERKHFHARLPSTVAVRGCARTRAVSTADTQWRLYFNRRFLCVLSLFAATIQVTRLCSFVSDFVVDILYPRTLPSVYLRSAFARLPPRYFSTVVAVAPRFTIKMHK</sequence>
<name>A0A6H5I3E1_9HYME</name>